<evidence type="ECO:0000313" key="1">
    <source>
        <dbReference type="EMBL" id="KAG0712045.1"/>
    </source>
</evidence>
<gene>
    <name evidence="1" type="ORF">GWK47_019289</name>
</gene>
<organism evidence="1 2">
    <name type="scientific">Chionoecetes opilio</name>
    <name type="common">Atlantic snow crab</name>
    <name type="synonym">Cancer opilio</name>
    <dbReference type="NCBI Taxonomy" id="41210"/>
    <lineage>
        <taxon>Eukaryota</taxon>
        <taxon>Metazoa</taxon>
        <taxon>Ecdysozoa</taxon>
        <taxon>Arthropoda</taxon>
        <taxon>Crustacea</taxon>
        <taxon>Multicrustacea</taxon>
        <taxon>Malacostraca</taxon>
        <taxon>Eumalacostraca</taxon>
        <taxon>Eucarida</taxon>
        <taxon>Decapoda</taxon>
        <taxon>Pleocyemata</taxon>
        <taxon>Brachyura</taxon>
        <taxon>Eubrachyura</taxon>
        <taxon>Majoidea</taxon>
        <taxon>Majidae</taxon>
        <taxon>Chionoecetes</taxon>
    </lineage>
</organism>
<comment type="caution">
    <text evidence="1">The sequence shown here is derived from an EMBL/GenBank/DDBJ whole genome shotgun (WGS) entry which is preliminary data.</text>
</comment>
<reference evidence="1" key="1">
    <citation type="submission" date="2020-07" db="EMBL/GenBank/DDBJ databases">
        <title>The High-quality genome of the commercially important snow crab, Chionoecetes opilio.</title>
        <authorList>
            <person name="Jeong J.-H."/>
            <person name="Ryu S."/>
        </authorList>
    </citation>
    <scope>NUCLEOTIDE SEQUENCE</scope>
    <source>
        <strain evidence="1">MADBK_172401_WGS</strain>
        <tissue evidence="1">Digestive gland</tissue>
    </source>
</reference>
<protein>
    <submittedName>
        <fullName evidence="1">Uncharacterized protein</fullName>
    </submittedName>
</protein>
<dbReference type="Proteomes" id="UP000770661">
    <property type="component" value="Unassembled WGS sequence"/>
</dbReference>
<name>A0A8J4XQW8_CHIOP</name>
<dbReference type="EMBL" id="JACEEZ010022748">
    <property type="protein sequence ID" value="KAG0712045.1"/>
    <property type="molecule type" value="Genomic_DNA"/>
</dbReference>
<accession>A0A8J4XQW8</accession>
<proteinExistence type="predicted"/>
<keyword evidence="2" id="KW-1185">Reference proteome</keyword>
<sequence>MESTTETRTVIDIGATTKQHADIACQLLAAHALTGCDTTVAFMWGIAKAKAVTVLSSGCKLLKIGNPDMAMDEVVQEATHFVARCYGCASSENMSSTRYEVWLGKTSKRKVTSIPKLKSLPPTSKAFEQNVKWAHYQGCIWKAALEKPLLAYYQQILAGKKIKLRNHCYQLLCLKELLLHLRMSSQ</sequence>
<evidence type="ECO:0000313" key="2">
    <source>
        <dbReference type="Proteomes" id="UP000770661"/>
    </source>
</evidence>
<dbReference type="AlphaFoldDB" id="A0A8J4XQW8"/>